<keyword evidence="2" id="KW-1185">Reference proteome</keyword>
<proteinExistence type="predicted"/>
<organism evidence="1 2">
    <name type="scientific">Hydnum rufescens UP504</name>
    <dbReference type="NCBI Taxonomy" id="1448309"/>
    <lineage>
        <taxon>Eukaryota</taxon>
        <taxon>Fungi</taxon>
        <taxon>Dikarya</taxon>
        <taxon>Basidiomycota</taxon>
        <taxon>Agaricomycotina</taxon>
        <taxon>Agaricomycetes</taxon>
        <taxon>Cantharellales</taxon>
        <taxon>Hydnaceae</taxon>
        <taxon>Hydnum</taxon>
    </lineage>
</organism>
<name>A0A9P6AER5_9AGAM</name>
<sequence length="186" mass="20516">MASFYTGLASGGAFRIRAQSLVLSKGFRPARIASCPFTFNTTVLIRRTTEWKMSPVITSFRSWNSCGATHGYAYLSSYCVTPFDTSAGHKCMVCPCGRGLFLYHGGRLLGSGIYGPGWLAPGSSRHSRTARCNRNPSSPYYVYQINNVHPICRYVAQFLSTSVICDSFQACRDSAFRSRPFCGRAP</sequence>
<gene>
    <name evidence="1" type="ORF">BS47DRAFT_686470</name>
</gene>
<reference evidence="1" key="1">
    <citation type="journal article" date="2020" name="Nat. Commun.">
        <title>Large-scale genome sequencing of mycorrhizal fungi provides insights into the early evolution of symbiotic traits.</title>
        <authorList>
            <person name="Miyauchi S."/>
            <person name="Kiss E."/>
            <person name="Kuo A."/>
            <person name="Drula E."/>
            <person name="Kohler A."/>
            <person name="Sanchez-Garcia M."/>
            <person name="Morin E."/>
            <person name="Andreopoulos B."/>
            <person name="Barry K.W."/>
            <person name="Bonito G."/>
            <person name="Buee M."/>
            <person name="Carver A."/>
            <person name="Chen C."/>
            <person name="Cichocki N."/>
            <person name="Clum A."/>
            <person name="Culley D."/>
            <person name="Crous P.W."/>
            <person name="Fauchery L."/>
            <person name="Girlanda M."/>
            <person name="Hayes R.D."/>
            <person name="Keri Z."/>
            <person name="LaButti K."/>
            <person name="Lipzen A."/>
            <person name="Lombard V."/>
            <person name="Magnuson J."/>
            <person name="Maillard F."/>
            <person name="Murat C."/>
            <person name="Nolan M."/>
            <person name="Ohm R.A."/>
            <person name="Pangilinan J."/>
            <person name="Pereira M.F."/>
            <person name="Perotto S."/>
            <person name="Peter M."/>
            <person name="Pfister S."/>
            <person name="Riley R."/>
            <person name="Sitrit Y."/>
            <person name="Stielow J.B."/>
            <person name="Szollosi G."/>
            <person name="Zifcakova L."/>
            <person name="Stursova M."/>
            <person name="Spatafora J.W."/>
            <person name="Tedersoo L."/>
            <person name="Vaario L.M."/>
            <person name="Yamada A."/>
            <person name="Yan M."/>
            <person name="Wang P."/>
            <person name="Xu J."/>
            <person name="Bruns T."/>
            <person name="Baldrian P."/>
            <person name="Vilgalys R."/>
            <person name="Dunand C."/>
            <person name="Henrissat B."/>
            <person name="Grigoriev I.V."/>
            <person name="Hibbett D."/>
            <person name="Nagy L.G."/>
            <person name="Martin F.M."/>
        </authorList>
    </citation>
    <scope>NUCLEOTIDE SEQUENCE</scope>
    <source>
        <strain evidence="1">UP504</strain>
    </source>
</reference>
<comment type="caution">
    <text evidence="1">The sequence shown here is derived from an EMBL/GenBank/DDBJ whole genome shotgun (WGS) entry which is preliminary data.</text>
</comment>
<dbReference type="Proteomes" id="UP000886523">
    <property type="component" value="Unassembled WGS sequence"/>
</dbReference>
<dbReference type="EMBL" id="MU129230">
    <property type="protein sequence ID" value="KAF9504409.1"/>
    <property type="molecule type" value="Genomic_DNA"/>
</dbReference>
<protein>
    <submittedName>
        <fullName evidence="1">Uncharacterized protein</fullName>
    </submittedName>
</protein>
<accession>A0A9P6AER5</accession>
<dbReference type="AlphaFoldDB" id="A0A9P6AER5"/>
<evidence type="ECO:0000313" key="2">
    <source>
        <dbReference type="Proteomes" id="UP000886523"/>
    </source>
</evidence>
<evidence type="ECO:0000313" key="1">
    <source>
        <dbReference type="EMBL" id="KAF9504409.1"/>
    </source>
</evidence>